<keyword evidence="2" id="KW-0249">Electron transport</keyword>
<dbReference type="PANTHER" id="PTHR45663">
    <property type="entry name" value="GEO12009P1"/>
    <property type="match status" value="1"/>
</dbReference>
<keyword evidence="1" id="KW-0813">Transport</keyword>
<evidence type="ECO:0000256" key="4">
    <source>
        <dbReference type="ARBA" id="ARBA00023284"/>
    </source>
</evidence>
<reference evidence="6 7" key="1">
    <citation type="submission" date="2019-01" db="EMBL/GenBank/DDBJ databases">
        <title>Sinorhodobacter populi sp. nov. isolated from the symptomatic bark tissue of Populus euramericana canker.</title>
        <authorList>
            <person name="Xu G."/>
        </authorList>
    </citation>
    <scope>NUCLEOTIDE SEQUENCE [LARGE SCALE GENOMIC DNA]</scope>
    <source>
        <strain evidence="6 7">D19-10-3-21</strain>
    </source>
</reference>
<comment type="caution">
    <text evidence="6">The sequence shown here is derived from an EMBL/GenBank/DDBJ whole genome shotgun (WGS) entry which is preliminary data.</text>
</comment>
<dbReference type="PROSITE" id="PS51352">
    <property type="entry name" value="THIOREDOXIN_2"/>
    <property type="match status" value="1"/>
</dbReference>
<dbReference type="Gene3D" id="3.40.30.10">
    <property type="entry name" value="Glutaredoxin"/>
    <property type="match status" value="1"/>
</dbReference>
<dbReference type="Gene3D" id="2.30.30.380">
    <property type="entry name" value="Zn-finger domain of Sec23/24"/>
    <property type="match status" value="1"/>
</dbReference>
<dbReference type="InterPro" id="IPR036249">
    <property type="entry name" value="Thioredoxin-like_sf"/>
</dbReference>
<name>A0A443KBW2_9RHOB</name>
<gene>
    <name evidence="6" type="primary">trxC</name>
    <name evidence="6" type="ORF">D2T31_07495</name>
</gene>
<dbReference type="InterPro" id="IPR013766">
    <property type="entry name" value="Thioredoxin_domain"/>
</dbReference>
<accession>A0A443KBW2</accession>
<evidence type="ECO:0000256" key="1">
    <source>
        <dbReference type="ARBA" id="ARBA00022448"/>
    </source>
</evidence>
<dbReference type="NCBIfam" id="NF008229">
    <property type="entry name" value="PRK10996.1"/>
    <property type="match status" value="1"/>
</dbReference>
<protein>
    <submittedName>
        <fullName evidence="6">Thioredoxin TrxC</fullName>
    </submittedName>
</protein>
<reference evidence="6 7" key="2">
    <citation type="submission" date="2019-01" db="EMBL/GenBank/DDBJ databases">
        <authorList>
            <person name="Li Y."/>
        </authorList>
    </citation>
    <scope>NUCLEOTIDE SEQUENCE [LARGE SCALE GENOMIC DNA]</scope>
    <source>
        <strain evidence="6 7">D19-10-3-21</strain>
    </source>
</reference>
<dbReference type="GO" id="GO:0015035">
    <property type="term" value="F:protein-disulfide reductase activity"/>
    <property type="evidence" value="ECO:0007669"/>
    <property type="project" value="TreeGrafter"/>
</dbReference>
<evidence type="ECO:0000259" key="5">
    <source>
        <dbReference type="PROSITE" id="PS51352"/>
    </source>
</evidence>
<dbReference type="GO" id="GO:0045454">
    <property type="term" value="P:cell redox homeostasis"/>
    <property type="evidence" value="ECO:0007669"/>
    <property type="project" value="TreeGrafter"/>
</dbReference>
<evidence type="ECO:0000256" key="2">
    <source>
        <dbReference type="ARBA" id="ARBA00022982"/>
    </source>
</evidence>
<dbReference type="InterPro" id="IPR017937">
    <property type="entry name" value="Thioredoxin_CS"/>
</dbReference>
<evidence type="ECO:0000313" key="7">
    <source>
        <dbReference type="Proteomes" id="UP000285295"/>
    </source>
</evidence>
<keyword evidence="4" id="KW-0676">Redox-active center</keyword>
<evidence type="ECO:0000256" key="3">
    <source>
        <dbReference type="ARBA" id="ARBA00023157"/>
    </source>
</evidence>
<keyword evidence="3" id="KW-1015">Disulfide bond</keyword>
<dbReference type="OrthoDB" id="9790390at2"/>
<dbReference type="AlphaFoldDB" id="A0A443KBW2"/>
<dbReference type="EMBL" id="SAUX01000008">
    <property type="protein sequence ID" value="RWR30258.1"/>
    <property type="molecule type" value="Genomic_DNA"/>
</dbReference>
<dbReference type="GO" id="GO:0005829">
    <property type="term" value="C:cytosol"/>
    <property type="evidence" value="ECO:0007669"/>
    <property type="project" value="TreeGrafter"/>
</dbReference>
<dbReference type="InterPro" id="IPR049299">
    <property type="entry name" value="Thio2_N"/>
</dbReference>
<dbReference type="Pfam" id="PF21352">
    <property type="entry name" value="Zn_ribbon_Thio2"/>
    <property type="match status" value="1"/>
</dbReference>
<dbReference type="SUPFAM" id="SSF52833">
    <property type="entry name" value="Thioredoxin-like"/>
    <property type="match status" value="1"/>
</dbReference>
<proteinExistence type="predicted"/>
<dbReference type="Pfam" id="PF00085">
    <property type="entry name" value="Thioredoxin"/>
    <property type="match status" value="1"/>
</dbReference>
<dbReference type="PRINTS" id="PR00421">
    <property type="entry name" value="THIOREDOXIN"/>
</dbReference>
<feature type="domain" description="Thioredoxin" evidence="5">
    <location>
        <begin position="31"/>
        <end position="145"/>
    </location>
</feature>
<evidence type="ECO:0000313" key="6">
    <source>
        <dbReference type="EMBL" id="RWR30258.1"/>
    </source>
</evidence>
<organism evidence="6 7">
    <name type="scientific">Paenirhodobacter populi</name>
    <dbReference type="NCBI Taxonomy" id="2306993"/>
    <lineage>
        <taxon>Bacteria</taxon>
        <taxon>Pseudomonadati</taxon>
        <taxon>Pseudomonadota</taxon>
        <taxon>Alphaproteobacteria</taxon>
        <taxon>Rhodobacterales</taxon>
        <taxon>Rhodobacter group</taxon>
        <taxon>Paenirhodobacter</taxon>
    </lineage>
</organism>
<sequence>MMAETMRVTCLSCGQANRVPTERLAAGPKCGVCGAPLISAKPVAIDGAVLAKAAKDDLPLLVDFWAPWCGPCRQMAPQFEAAAGMLAPRVRFAKLNTEEDPAVSQRHGIQGIPAFILFGRGREVARAAGARPARDLVAFVQGKLGLAA</sequence>
<dbReference type="Proteomes" id="UP000285295">
    <property type="component" value="Unassembled WGS sequence"/>
</dbReference>
<dbReference type="PROSITE" id="PS00194">
    <property type="entry name" value="THIOREDOXIN_1"/>
    <property type="match status" value="1"/>
</dbReference>
<dbReference type="CDD" id="cd02947">
    <property type="entry name" value="TRX_family"/>
    <property type="match status" value="1"/>
</dbReference>
<dbReference type="PANTHER" id="PTHR45663:SF11">
    <property type="entry name" value="GEO12009P1"/>
    <property type="match status" value="1"/>
</dbReference>